<dbReference type="SUPFAM" id="SSF141694">
    <property type="entry name" value="AF2212/PG0164-like"/>
    <property type="match status" value="1"/>
</dbReference>
<proteinExistence type="predicted"/>
<sequence>MKSKPLVNRKFTLERFPGKGGWTFVCLPGITPDIKRRFGMVKVRGTIDDYDISQYNLMPMRDGRLFLPIKAEIRKQIKKEAGDTVHITLYLDETPVKAPREMIQCLRDEPAAWKFYQSLTEAEQKAYIDWIYTAKKEETKIERLASTVNRLQAGLKRFDADNRE</sequence>
<dbReference type="RefSeq" id="WP_254083343.1">
    <property type="nucleotide sequence ID" value="NZ_JAHESE010000003.1"/>
</dbReference>
<protein>
    <submittedName>
        <fullName evidence="1">DUF1905 domain-containing protein</fullName>
    </submittedName>
</protein>
<dbReference type="EMBL" id="JAHESE010000003">
    <property type="protein sequence ID" value="MBT1707753.1"/>
    <property type="molecule type" value="Genomic_DNA"/>
</dbReference>
<comment type="caution">
    <text evidence="1">The sequence shown here is derived from an EMBL/GenBank/DDBJ whole genome shotgun (WGS) entry which is preliminary data.</text>
</comment>
<dbReference type="InterPro" id="IPR037079">
    <property type="entry name" value="AF2212/PG0164-like_sf"/>
</dbReference>
<dbReference type="Proteomes" id="UP001319080">
    <property type="component" value="Unassembled WGS sequence"/>
</dbReference>
<keyword evidence="2" id="KW-1185">Reference proteome</keyword>
<name>A0AAP2DUL7_9BACT</name>
<dbReference type="AlphaFoldDB" id="A0AAP2DUL7"/>
<dbReference type="Gene3D" id="2.40.30.100">
    <property type="entry name" value="AF2212/PG0164-like"/>
    <property type="match status" value="1"/>
</dbReference>
<reference evidence="1 2" key="1">
    <citation type="submission" date="2021-05" db="EMBL/GenBank/DDBJ databases">
        <title>A Polyphasic approach of four new species of the genus Ohtaekwangia: Ohtaekwangia histidinii sp. nov., Ohtaekwangia cretensis sp. nov., Ohtaekwangia indiensis sp. nov., Ohtaekwangia reichenbachii sp. nov. from diverse environment.</title>
        <authorList>
            <person name="Octaviana S."/>
        </authorList>
    </citation>
    <scope>NUCLEOTIDE SEQUENCE [LARGE SCALE GENOMIC DNA]</scope>
    <source>
        <strain evidence="1 2">PWU5</strain>
    </source>
</reference>
<organism evidence="1 2">
    <name type="scientific">Dawidia cretensis</name>
    <dbReference type="NCBI Taxonomy" id="2782350"/>
    <lineage>
        <taxon>Bacteria</taxon>
        <taxon>Pseudomonadati</taxon>
        <taxon>Bacteroidota</taxon>
        <taxon>Cytophagia</taxon>
        <taxon>Cytophagales</taxon>
        <taxon>Chryseotaleaceae</taxon>
        <taxon>Dawidia</taxon>
    </lineage>
</organism>
<gene>
    <name evidence="1" type="ORF">KK062_05955</name>
</gene>
<evidence type="ECO:0000313" key="2">
    <source>
        <dbReference type="Proteomes" id="UP001319080"/>
    </source>
</evidence>
<accession>A0AAP2DUL7</accession>
<dbReference type="InterPro" id="IPR015018">
    <property type="entry name" value="DUF1905"/>
</dbReference>
<dbReference type="Pfam" id="PF08922">
    <property type="entry name" value="DUF1905"/>
    <property type="match status" value="1"/>
</dbReference>
<evidence type="ECO:0000313" key="1">
    <source>
        <dbReference type="EMBL" id="MBT1707753.1"/>
    </source>
</evidence>
<dbReference type="Pfam" id="PF13376">
    <property type="entry name" value="OmdA"/>
    <property type="match status" value="1"/>
</dbReference>